<dbReference type="PROSITE" id="PS50005">
    <property type="entry name" value="TPR"/>
    <property type="match status" value="4"/>
</dbReference>
<dbReference type="EMBL" id="JBHSAV010000053">
    <property type="protein sequence ID" value="MFC3976975.1"/>
    <property type="molecule type" value="Genomic_DNA"/>
</dbReference>
<gene>
    <name evidence="4" type="ORF">ACFOUP_11365</name>
</gene>
<dbReference type="SMART" id="SM00028">
    <property type="entry name" value="TPR"/>
    <property type="match status" value="6"/>
</dbReference>
<keyword evidence="5" id="KW-1185">Reference proteome</keyword>
<dbReference type="Proteomes" id="UP001595766">
    <property type="component" value="Unassembled WGS sequence"/>
</dbReference>
<dbReference type="RefSeq" id="WP_241291299.1">
    <property type="nucleotide sequence ID" value="NZ_JAKZGR010000002.1"/>
</dbReference>
<feature type="repeat" description="TPR" evidence="3">
    <location>
        <begin position="52"/>
        <end position="85"/>
    </location>
</feature>
<dbReference type="PROSITE" id="PS51257">
    <property type="entry name" value="PROKAR_LIPOPROTEIN"/>
    <property type="match status" value="1"/>
</dbReference>
<protein>
    <submittedName>
        <fullName evidence="4">Tetratricopeptide repeat protein</fullName>
    </submittedName>
</protein>
<evidence type="ECO:0000256" key="3">
    <source>
        <dbReference type="PROSITE-ProRule" id="PRU00339"/>
    </source>
</evidence>
<organism evidence="4 5">
    <name type="scientific">Belliella kenyensis</name>
    <dbReference type="NCBI Taxonomy" id="1472724"/>
    <lineage>
        <taxon>Bacteria</taxon>
        <taxon>Pseudomonadati</taxon>
        <taxon>Bacteroidota</taxon>
        <taxon>Cytophagia</taxon>
        <taxon>Cytophagales</taxon>
        <taxon>Cyclobacteriaceae</taxon>
        <taxon>Belliella</taxon>
    </lineage>
</organism>
<dbReference type="InterPro" id="IPR050498">
    <property type="entry name" value="Ycf3"/>
</dbReference>
<dbReference type="Pfam" id="PF07719">
    <property type="entry name" value="TPR_2"/>
    <property type="match status" value="1"/>
</dbReference>
<dbReference type="InterPro" id="IPR011990">
    <property type="entry name" value="TPR-like_helical_dom_sf"/>
</dbReference>
<keyword evidence="2 3" id="KW-0802">TPR repeat</keyword>
<dbReference type="SUPFAM" id="SSF48452">
    <property type="entry name" value="TPR-like"/>
    <property type="match status" value="1"/>
</dbReference>
<keyword evidence="1" id="KW-0677">Repeat</keyword>
<dbReference type="InterPro" id="IPR019734">
    <property type="entry name" value="TPR_rpt"/>
</dbReference>
<feature type="repeat" description="TPR" evidence="3">
    <location>
        <begin position="154"/>
        <end position="187"/>
    </location>
</feature>
<evidence type="ECO:0000256" key="2">
    <source>
        <dbReference type="ARBA" id="ARBA00022803"/>
    </source>
</evidence>
<dbReference type="PANTHER" id="PTHR44858">
    <property type="entry name" value="TETRATRICOPEPTIDE REPEAT PROTEIN 6"/>
    <property type="match status" value="1"/>
</dbReference>
<feature type="repeat" description="TPR" evidence="3">
    <location>
        <begin position="188"/>
        <end position="221"/>
    </location>
</feature>
<proteinExistence type="predicted"/>
<dbReference type="InterPro" id="IPR013105">
    <property type="entry name" value="TPR_2"/>
</dbReference>
<feature type="repeat" description="TPR" evidence="3">
    <location>
        <begin position="86"/>
        <end position="119"/>
    </location>
</feature>
<evidence type="ECO:0000256" key="1">
    <source>
        <dbReference type="ARBA" id="ARBA00022737"/>
    </source>
</evidence>
<evidence type="ECO:0000313" key="4">
    <source>
        <dbReference type="EMBL" id="MFC3976975.1"/>
    </source>
</evidence>
<dbReference type="Pfam" id="PF14559">
    <property type="entry name" value="TPR_19"/>
    <property type="match status" value="1"/>
</dbReference>
<accession>A0ABV8EP20</accession>
<dbReference type="Gene3D" id="1.25.40.10">
    <property type="entry name" value="Tetratricopeptide repeat domain"/>
    <property type="match status" value="2"/>
</dbReference>
<sequence length="262" mass="29683">MRGTYKILIIFSLGLSSCFGTFSEGELHFRNGEYEEAISEFSKTLFLNVTDIKSLHLRARAYEELEKYADAYDDYKRILSIDPEYGQAHAGIGKLYWKLEDYRQAENHLLKAAKYDGDDFETIFLLGRTMLQNKNFKSADEFLGYAKDKNPKDPRVYFYQGMARSAIGDTFGAAGSFNMSLALDPDNLVTLYNLGIANMATGEFEWALEDFNQLLKKNPNHVDALARRGMCKKALNNPTACQDLMIAANRGSQIAKMNMDDC</sequence>
<name>A0ABV8EP20_9BACT</name>
<comment type="caution">
    <text evidence="4">The sequence shown here is derived from an EMBL/GenBank/DDBJ whole genome shotgun (WGS) entry which is preliminary data.</text>
</comment>
<dbReference type="PANTHER" id="PTHR44858:SF1">
    <property type="entry name" value="UDP-N-ACETYLGLUCOSAMINE--PEPTIDE N-ACETYLGLUCOSAMINYLTRANSFERASE SPINDLY-RELATED"/>
    <property type="match status" value="1"/>
</dbReference>
<evidence type="ECO:0000313" key="5">
    <source>
        <dbReference type="Proteomes" id="UP001595766"/>
    </source>
</evidence>
<reference evidence="5" key="1">
    <citation type="journal article" date="2019" name="Int. J. Syst. Evol. Microbiol.">
        <title>The Global Catalogue of Microorganisms (GCM) 10K type strain sequencing project: providing services to taxonomists for standard genome sequencing and annotation.</title>
        <authorList>
            <consortium name="The Broad Institute Genomics Platform"/>
            <consortium name="The Broad Institute Genome Sequencing Center for Infectious Disease"/>
            <person name="Wu L."/>
            <person name="Ma J."/>
        </authorList>
    </citation>
    <scope>NUCLEOTIDE SEQUENCE [LARGE SCALE GENOMIC DNA]</scope>
    <source>
        <strain evidence="5">CECT 8551</strain>
    </source>
</reference>